<protein>
    <submittedName>
        <fullName evidence="19">Cadmium-translocating P-type ATPase</fullName>
        <ecNumber evidence="19">3.6.3.3</ecNumber>
    </submittedName>
</protein>
<dbReference type="GO" id="GO:0016887">
    <property type="term" value="F:ATP hydrolysis activity"/>
    <property type="evidence" value="ECO:0007669"/>
    <property type="project" value="InterPro"/>
</dbReference>
<dbReference type="InterPro" id="IPR001757">
    <property type="entry name" value="P_typ_ATPase"/>
</dbReference>
<evidence type="ECO:0000256" key="3">
    <source>
        <dbReference type="ARBA" id="ARBA00022448"/>
    </source>
</evidence>
<dbReference type="InterPro" id="IPR036412">
    <property type="entry name" value="HAD-like_sf"/>
</dbReference>
<evidence type="ECO:0000256" key="2">
    <source>
        <dbReference type="ARBA" id="ARBA00006024"/>
    </source>
</evidence>
<dbReference type="InterPro" id="IPR018303">
    <property type="entry name" value="ATPase_P-typ_P_site"/>
</dbReference>
<dbReference type="PRINTS" id="PR00943">
    <property type="entry name" value="CUATPASE"/>
</dbReference>
<evidence type="ECO:0000313" key="19">
    <source>
        <dbReference type="EMBL" id="HGK23301.1"/>
    </source>
</evidence>
<evidence type="ECO:0000256" key="14">
    <source>
        <dbReference type="ARBA" id="ARBA00023008"/>
    </source>
</evidence>
<evidence type="ECO:0000256" key="12">
    <source>
        <dbReference type="ARBA" id="ARBA00022967"/>
    </source>
</evidence>
<keyword evidence="6 17" id="KW-0479">Metal-binding</keyword>
<dbReference type="Pfam" id="PF00702">
    <property type="entry name" value="Hydrolase"/>
    <property type="match status" value="1"/>
</dbReference>
<dbReference type="NCBIfam" id="TIGR01511">
    <property type="entry name" value="ATPase-IB1_Cu"/>
    <property type="match status" value="1"/>
</dbReference>
<comment type="caution">
    <text evidence="19">The sequence shown here is derived from an EMBL/GenBank/DDBJ whole genome shotgun (WGS) entry which is preliminary data.</text>
</comment>
<dbReference type="GO" id="GO:0055070">
    <property type="term" value="P:copper ion homeostasis"/>
    <property type="evidence" value="ECO:0007669"/>
    <property type="project" value="TreeGrafter"/>
</dbReference>
<dbReference type="AlphaFoldDB" id="A0A7V4DY68"/>
<keyword evidence="8 17" id="KW-0547">Nucleotide-binding</keyword>
<dbReference type="CDD" id="cd02094">
    <property type="entry name" value="P-type_ATPase_Cu-like"/>
    <property type="match status" value="1"/>
</dbReference>
<keyword evidence="16 17" id="KW-0472">Membrane</keyword>
<dbReference type="FunFam" id="2.70.150.10:FF:000020">
    <property type="entry name" value="Copper-exporting P-type ATPase A"/>
    <property type="match status" value="1"/>
</dbReference>
<dbReference type="PROSITE" id="PS01229">
    <property type="entry name" value="COF_2"/>
    <property type="match status" value="1"/>
</dbReference>
<dbReference type="Gene3D" id="3.30.70.100">
    <property type="match status" value="2"/>
</dbReference>
<dbReference type="EC" id="3.6.3.3" evidence="19"/>
<dbReference type="InterPro" id="IPR023299">
    <property type="entry name" value="ATPase_P-typ_cyto_dom_N"/>
</dbReference>
<keyword evidence="14" id="KW-0186">Copper</keyword>
<dbReference type="NCBIfam" id="TIGR01512">
    <property type="entry name" value="ATPase-IB2_Cd"/>
    <property type="match status" value="1"/>
</dbReference>
<dbReference type="SFLD" id="SFLDG00002">
    <property type="entry name" value="C1.7:_P-type_atpase_like"/>
    <property type="match status" value="1"/>
</dbReference>
<dbReference type="EMBL" id="DTDV01000007">
    <property type="protein sequence ID" value="HGK23301.1"/>
    <property type="molecule type" value="Genomic_DNA"/>
</dbReference>
<dbReference type="GO" id="GO:0005507">
    <property type="term" value="F:copper ion binding"/>
    <property type="evidence" value="ECO:0007669"/>
    <property type="project" value="InterPro"/>
</dbReference>
<comment type="subcellular location">
    <subcellularLocation>
        <location evidence="1">Cell membrane</location>
        <topology evidence="1">Multi-pass membrane protein</topology>
    </subcellularLocation>
</comment>
<dbReference type="InterPro" id="IPR017969">
    <property type="entry name" value="Heavy-metal-associated_CS"/>
</dbReference>
<dbReference type="Gene3D" id="3.40.1110.10">
    <property type="entry name" value="Calcium-transporting ATPase, cytoplasmic domain N"/>
    <property type="match status" value="1"/>
</dbReference>
<feature type="transmembrane region" description="Helical" evidence="17">
    <location>
        <begin position="738"/>
        <end position="760"/>
    </location>
</feature>
<evidence type="ECO:0000256" key="4">
    <source>
        <dbReference type="ARBA" id="ARBA00022475"/>
    </source>
</evidence>
<keyword evidence="3" id="KW-0813">Transport</keyword>
<evidence type="ECO:0000256" key="10">
    <source>
        <dbReference type="ARBA" id="ARBA00022840"/>
    </source>
</evidence>
<evidence type="ECO:0000256" key="1">
    <source>
        <dbReference type="ARBA" id="ARBA00004651"/>
    </source>
</evidence>
<dbReference type="PROSITE" id="PS00154">
    <property type="entry name" value="ATPASE_E1_E2"/>
    <property type="match status" value="1"/>
</dbReference>
<dbReference type="InterPro" id="IPR006122">
    <property type="entry name" value="HMA_Cu_ion-bd"/>
</dbReference>
<proteinExistence type="inferred from homology"/>
<dbReference type="NCBIfam" id="TIGR01494">
    <property type="entry name" value="ATPase_P-type"/>
    <property type="match status" value="1"/>
</dbReference>
<dbReference type="Pfam" id="PF00403">
    <property type="entry name" value="HMA"/>
    <property type="match status" value="2"/>
</dbReference>
<organism evidence="19">
    <name type="scientific">Dictyoglomus thermophilum</name>
    <dbReference type="NCBI Taxonomy" id="14"/>
    <lineage>
        <taxon>Bacteria</taxon>
        <taxon>Pseudomonadati</taxon>
        <taxon>Dictyoglomota</taxon>
        <taxon>Dictyoglomia</taxon>
        <taxon>Dictyoglomales</taxon>
        <taxon>Dictyoglomaceae</taxon>
        <taxon>Dictyoglomus</taxon>
    </lineage>
</organism>
<dbReference type="Gene3D" id="3.40.50.1000">
    <property type="entry name" value="HAD superfamily/HAD-like"/>
    <property type="match status" value="1"/>
</dbReference>
<dbReference type="SUPFAM" id="SSF81653">
    <property type="entry name" value="Calcium ATPase, transduction domain A"/>
    <property type="match status" value="1"/>
</dbReference>
<dbReference type="SUPFAM" id="SSF56784">
    <property type="entry name" value="HAD-like"/>
    <property type="match status" value="1"/>
</dbReference>
<dbReference type="InterPro" id="IPR023298">
    <property type="entry name" value="ATPase_P-typ_TM_dom_sf"/>
</dbReference>
<comment type="similarity">
    <text evidence="2 17">Belongs to the cation transport ATPase (P-type) (TC 3.A.3) family. Type IB subfamily.</text>
</comment>
<feature type="transmembrane region" description="Helical" evidence="17">
    <location>
        <begin position="766"/>
        <end position="785"/>
    </location>
</feature>
<evidence type="ECO:0000256" key="8">
    <source>
        <dbReference type="ARBA" id="ARBA00022741"/>
    </source>
</evidence>
<feature type="transmembrane region" description="Helical" evidence="17">
    <location>
        <begin position="183"/>
        <end position="200"/>
    </location>
</feature>
<feature type="domain" description="HMA" evidence="18">
    <location>
        <begin position="2"/>
        <end position="67"/>
    </location>
</feature>
<dbReference type="InterPro" id="IPR006121">
    <property type="entry name" value="HMA_dom"/>
</dbReference>
<dbReference type="SFLD" id="SFLDF00027">
    <property type="entry name" value="p-type_atpase"/>
    <property type="match status" value="1"/>
</dbReference>
<dbReference type="InterPro" id="IPR059000">
    <property type="entry name" value="ATPase_P-type_domA"/>
</dbReference>
<keyword evidence="4 17" id="KW-1003">Cell membrane</keyword>
<dbReference type="InterPro" id="IPR036163">
    <property type="entry name" value="HMA_dom_sf"/>
</dbReference>
<dbReference type="InterPro" id="IPR027256">
    <property type="entry name" value="P-typ_ATPase_IB"/>
</dbReference>
<dbReference type="SFLD" id="SFLDS00003">
    <property type="entry name" value="Haloacid_Dehalogenase"/>
    <property type="match status" value="1"/>
</dbReference>
<evidence type="ECO:0000256" key="11">
    <source>
        <dbReference type="ARBA" id="ARBA00022842"/>
    </source>
</evidence>
<feature type="transmembrane region" description="Helical" evidence="17">
    <location>
        <begin position="212"/>
        <end position="236"/>
    </location>
</feature>
<dbReference type="InterPro" id="IPR023214">
    <property type="entry name" value="HAD_sf"/>
</dbReference>
<dbReference type="SUPFAM" id="SSF81665">
    <property type="entry name" value="Calcium ATPase, transmembrane domain M"/>
    <property type="match status" value="1"/>
</dbReference>
<keyword evidence="13 17" id="KW-1133">Transmembrane helix</keyword>
<feature type="transmembrane region" description="Helical" evidence="17">
    <location>
        <begin position="248"/>
        <end position="266"/>
    </location>
</feature>
<dbReference type="GO" id="GO:0060003">
    <property type="term" value="P:copper ion export"/>
    <property type="evidence" value="ECO:0007669"/>
    <property type="project" value="UniProtKB-ARBA"/>
</dbReference>
<evidence type="ECO:0000256" key="7">
    <source>
        <dbReference type="ARBA" id="ARBA00022737"/>
    </source>
</evidence>
<dbReference type="PANTHER" id="PTHR43520:SF8">
    <property type="entry name" value="P-TYPE CU(+) TRANSPORTER"/>
    <property type="match status" value="1"/>
</dbReference>
<name>A0A7V4DY68_DICTH</name>
<dbReference type="PANTHER" id="PTHR43520">
    <property type="entry name" value="ATP7, ISOFORM B"/>
    <property type="match status" value="1"/>
</dbReference>
<feature type="transmembrane region" description="Helical" evidence="17">
    <location>
        <begin position="160"/>
        <end position="177"/>
    </location>
</feature>
<evidence type="ECO:0000256" key="9">
    <source>
        <dbReference type="ARBA" id="ARBA00022796"/>
    </source>
</evidence>
<dbReference type="PRINTS" id="PR00119">
    <property type="entry name" value="CATATPASE"/>
</dbReference>
<evidence type="ECO:0000256" key="15">
    <source>
        <dbReference type="ARBA" id="ARBA00023065"/>
    </source>
</evidence>
<reference evidence="19" key="1">
    <citation type="journal article" date="2020" name="mSystems">
        <title>Genome- and Community-Level Interaction Insights into Carbon Utilization and Element Cycling Functions of Hydrothermarchaeota in Hydrothermal Sediment.</title>
        <authorList>
            <person name="Zhou Z."/>
            <person name="Liu Y."/>
            <person name="Xu W."/>
            <person name="Pan J."/>
            <person name="Luo Z.H."/>
            <person name="Li M."/>
        </authorList>
    </citation>
    <scope>NUCLEOTIDE SEQUENCE [LARGE SCALE GENOMIC DNA]</scope>
    <source>
        <strain evidence="19">SpSt-70</strain>
    </source>
</reference>
<dbReference type="Pfam" id="PF00122">
    <property type="entry name" value="E1-E2_ATPase"/>
    <property type="match status" value="1"/>
</dbReference>
<keyword evidence="11" id="KW-0460">Magnesium</keyword>
<dbReference type="OMA" id="WECFFDE"/>
<dbReference type="GO" id="GO:0043682">
    <property type="term" value="F:P-type divalent copper transporter activity"/>
    <property type="evidence" value="ECO:0007669"/>
    <property type="project" value="TreeGrafter"/>
</dbReference>
<dbReference type="PROSITE" id="PS01047">
    <property type="entry name" value="HMA_1"/>
    <property type="match status" value="2"/>
</dbReference>
<dbReference type="SUPFAM" id="SSF55008">
    <property type="entry name" value="HMA, heavy metal-associated domain"/>
    <property type="match status" value="2"/>
</dbReference>
<evidence type="ECO:0000256" key="5">
    <source>
        <dbReference type="ARBA" id="ARBA00022692"/>
    </source>
</evidence>
<dbReference type="InterPro" id="IPR044492">
    <property type="entry name" value="P_typ_ATPase_HD_dom"/>
</dbReference>
<dbReference type="GO" id="GO:0005886">
    <property type="term" value="C:plasma membrane"/>
    <property type="evidence" value="ECO:0007669"/>
    <property type="project" value="UniProtKB-SubCell"/>
</dbReference>
<accession>A0A7V4DY68</accession>
<keyword evidence="7" id="KW-0677">Repeat</keyword>
<dbReference type="CDD" id="cd00371">
    <property type="entry name" value="HMA"/>
    <property type="match status" value="2"/>
</dbReference>
<feature type="transmembrane region" description="Helical" evidence="17">
    <location>
        <begin position="400"/>
        <end position="422"/>
    </location>
</feature>
<evidence type="ECO:0000256" key="16">
    <source>
        <dbReference type="ARBA" id="ARBA00023136"/>
    </source>
</evidence>
<evidence type="ECO:0000256" key="6">
    <source>
        <dbReference type="ARBA" id="ARBA00022723"/>
    </source>
</evidence>
<gene>
    <name evidence="19" type="primary">cadA</name>
    <name evidence="19" type="ORF">ENU78_02455</name>
</gene>
<keyword evidence="12" id="KW-1278">Translocase</keyword>
<keyword evidence="5 17" id="KW-0812">Transmembrane</keyword>
<keyword evidence="10 17" id="KW-0067">ATP-binding</keyword>
<dbReference type="Gene3D" id="2.70.150.10">
    <property type="entry name" value="Calcium-transporting ATPase, cytoplasmic transduction domain A"/>
    <property type="match status" value="1"/>
</dbReference>
<evidence type="ECO:0000259" key="18">
    <source>
        <dbReference type="PROSITE" id="PS50846"/>
    </source>
</evidence>
<evidence type="ECO:0000256" key="17">
    <source>
        <dbReference type="RuleBase" id="RU362081"/>
    </source>
</evidence>
<evidence type="ECO:0000256" key="13">
    <source>
        <dbReference type="ARBA" id="ARBA00022989"/>
    </source>
</evidence>
<dbReference type="NCBIfam" id="TIGR00003">
    <property type="entry name" value="copper ion binding protein"/>
    <property type="match status" value="2"/>
</dbReference>
<dbReference type="InterPro" id="IPR008250">
    <property type="entry name" value="ATPase_P-typ_transduc_dom_A_sf"/>
</dbReference>
<sequence length="794" mass="88817">MEKIELPILGMSCAGCALRIENTLKEIDGIEDVSVNFSLERAELILDKKISLKYVKEKIEEIGYGIVTSKVNFPVLGMTCINCAKRIEQELSKVLGVVDVNVDFAQEKLFLEYVPTLVSVKDIKRVIDNLGYELLLENKEIEDVVKEAREKELKDIKRRFLISLILAIPVFLGSMFFKFNPVFLFLLTTPIQFYGGYPFYKSAYSAIKHRFFDMNTLVSLGTTSSYIYSVLSTFFPSVFSGTNVRPEVYYDSSAIIITFVLLGRFLEKKAKSKTSQAINKLLSLKPETAFVKRGDDFVEIPVEEIFKGDIILIKPSVRIPVDGEIIDGISYIDESMLTGESLPKEKRVGDKVYEGTINMSGVIKIRAEKVGQETLLSRIIRKVEEAQNTKSSVQRLVDRIANVFVPIVLAIAFLTSVVWYIWGPSPSYKYALFSFVSVLVIACPCALGLATPTALVVGIGKGSEMGILINGAEVLEKVEKIDTVIFDKTGTLTYGKLKVKDVLSLKEYDKEKLLKIAGSLERFSEHPIAKSILEELKIQDLLDFYEVRNLREQPGYGIEGYIGEDKYFIGRIEDYLREDYKNFNLDFAISNLVGIYKNGELVGIIVLQDQLREDAKFVVERLMDKGYKVGMLTGDKKEVAEEVSKNLGLSFYISEVLPEEKAEKILELQKEGKKVAMIGDGINDAVALAQADLGIAMGNGTDIAIESGDIVLVNSDLKGVLRALELSEKIFKTIKWNLFWAFIYNVIGIPIASGLLYPFFGILLNPMFAGMAMAFSSVFVVTNSLRLGRFKTSV</sequence>
<dbReference type="PROSITE" id="PS50846">
    <property type="entry name" value="HMA_2"/>
    <property type="match status" value="2"/>
</dbReference>
<dbReference type="NCBIfam" id="TIGR01525">
    <property type="entry name" value="ATPase-IB_hvy"/>
    <property type="match status" value="1"/>
</dbReference>
<dbReference type="FunFam" id="3.30.70.100:FF:000001">
    <property type="entry name" value="ATPase copper transporting beta"/>
    <property type="match status" value="1"/>
</dbReference>
<keyword evidence="19" id="KW-0378">Hydrolase</keyword>
<feature type="transmembrane region" description="Helical" evidence="17">
    <location>
        <begin position="428"/>
        <end position="457"/>
    </location>
</feature>
<feature type="domain" description="HMA" evidence="18">
    <location>
        <begin position="69"/>
        <end position="135"/>
    </location>
</feature>
<keyword evidence="9" id="KW-0187">Copper transport</keyword>
<dbReference type="GO" id="GO:0005524">
    <property type="term" value="F:ATP binding"/>
    <property type="evidence" value="ECO:0007669"/>
    <property type="project" value="UniProtKB-UniRule"/>
</dbReference>
<keyword evidence="15" id="KW-0406">Ion transport</keyword>